<feature type="compositionally biased region" description="Basic residues" evidence="1">
    <location>
        <begin position="434"/>
        <end position="445"/>
    </location>
</feature>
<feature type="compositionally biased region" description="Acidic residues" evidence="1">
    <location>
        <begin position="450"/>
        <end position="459"/>
    </location>
</feature>
<feature type="compositionally biased region" description="Polar residues" evidence="1">
    <location>
        <begin position="91"/>
        <end position="103"/>
    </location>
</feature>
<gene>
    <name evidence="2" type="ORF">KCU98_g9533</name>
</gene>
<feature type="compositionally biased region" description="Polar residues" evidence="1">
    <location>
        <begin position="341"/>
        <end position="370"/>
    </location>
</feature>
<feature type="non-terminal residue" evidence="2">
    <location>
        <position position="1368"/>
    </location>
</feature>
<feature type="region of interest" description="Disordered" evidence="1">
    <location>
        <begin position="1176"/>
        <end position="1239"/>
    </location>
</feature>
<dbReference type="Proteomes" id="UP000729357">
    <property type="component" value="Unassembled WGS sequence"/>
</dbReference>
<name>A0A9P8FLQ9_AURME</name>
<feature type="region of interest" description="Disordered" evidence="1">
    <location>
        <begin position="319"/>
        <end position="668"/>
    </location>
</feature>
<feature type="compositionally biased region" description="Acidic residues" evidence="1">
    <location>
        <begin position="621"/>
        <end position="631"/>
    </location>
</feature>
<evidence type="ECO:0000313" key="2">
    <source>
        <dbReference type="EMBL" id="KAG9978265.1"/>
    </source>
</evidence>
<feature type="region of interest" description="Disordered" evidence="1">
    <location>
        <begin position="883"/>
        <end position="918"/>
    </location>
</feature>
<reference evidence="2" key="2">
    <citation type="submission" date="2021-08" db="EMBL/GenBank/DDBJ databases">
        <authorList>
            <person name="Gostincar C."/>
            <person name="Sun X."/>
            <person name="Song Z."/>
            <person name="Gunde-Cimerman N."/>
        </authorList>
    </citation>
    <scope>NUCLEOTIDE SEQUENCE</scope>
    <source>
        <strain evidence="2">EXF-9298</strain>
    </source>
</reference>
<feature type="compositionally biased region" description="Polar residues" evidence="1">
    <location>
        <begin position="900"/>
        <end position="914"/>
    </location>
</feature>
<feature type="region of interest" description="Disordered" evidence="1">
    <location>
        <begin position="17"/>
        <end position="116"/>
    </location>
</feature>
<feature type="compositionally biased region" description="Low complexity" evidence="1">
    <location>
        <begin position="421"/>
        <end position="433"/>
    </location>
</feature>
<accession>A0A9P8FLQ9</accession>
<feature type="region of interest" description="Disordered" evidence="1">
    <location>
        <begin position="205"/>
        <end position="305"/>
    </location>
</feature>
<evidence type="ECO:0000313" key="3">
    <source>
        <dbReference type="Proteomes" id="UP000729357"/>
    </source>
</evidence>
<feature type="compositionally biased region" description="Polar residues" evidence="1">
    <location>
        <begin position="486"/>
        <end position="502"/>
    </location>
</feature>
<reference evidence="2" key="1">
    <citation type="journal article" date="2021" name="J Fungi (Basel)">
        <title>Virulence traits and population genomics of the black yeast Aureobasidium melanogenum.</title>
        <authorList>
            <person name="Cernosa A."/>
            <person name="Sun X."/>
            <person name="Gostincar C."/>
            <person name="Fang C."/>
            <person name="Gunde-Cimerman N."/>
            <person name="Song Z."/>
        </authorList>
    </citation>
    <scope>NUCLEOTIDE SEQUENCE</scope>
    <source>
        <strain evidence="2">EXF-9298</strain>
    </source>
</reference>
<feature type="region of interest" description="Disordered" evidence="1">
    <location>
        <begin position="840"/>
        <end position="868"/>
    </location>
</feature>
<feature type="compositionally biased region" description="Polar residues" evidence="1">
    <location>
        <begin position="31"/>
        <end position="58"/>
    </location>
</feature>
<evidence type="ECO:0000256" key="1">
    <source>
        <dbReference type="SAM" id="MobiDB-lite"/>
    </source>
</evidence>
<feature type="compositionally biased region" description="Polar residues" evidence="1">
    <location>
        <begin position="844"/>
        <end position="855"/>
    </location>
</feature>
<feature type="compositionally biased region" description="Basic residues" evidence="1">
    <location>
        <begin position="284"/>
        <end position="293"/>
    </location>
</feature>
<feature type="compositionally biased region" description="Polar residues" evidence="1">
    <location>
        <begin position="254"/>
        <end position="275"/>
    </location>
</feature>
<feature type="compositionally biased region" description="Basic and acidic residues" evidence="1">
    <location>
        <begin position="1176"/>
        <end position="1195"/>
    </location>
</feature>
<organism evidence="2 3">
    <name type="scientific">Aureobasidium melanogenum</name>
    <name type="common">Aureobasidium pullulans var. melanogenum</name>
    <dbReference type="NCBI Taxonomy" id="46634"/>
    <lineage>
        <taxon>Eukaryota</taxon>
        <taxon>Fungi</taxon>
        <taxon>Dikarya</taxon>
        <taxon>Ascomycota</taxon>
        <taxon>Pezizomycotina</taxon>
        <taxon>Dothideomycetes</taxon>
        <taxon>Dothideomycetidae</taxon>
        <taxon>Dothideales</taxon>
        <taxon>Saccotheciaceae</taxon>
        <taxon>Aureobasidium</taxon>
    </lineage>
</organism>
<feature type="region of interest" description="Disordered" evidence="1">
    <location>
        <begin position="950"/>
        <end position="977"/>
    </location>
</feature>
<feature type="compositionally biased region" description="Acidic residues" evidence="1">
    <location>
        <begin position="1196"/>
        <end position="1206"/>
    </location>
</feature>
<dbReference type="EMBL" id="JAHFXS010001310">
    <property type="protein sequence ID" value="KAG9978265.1"/>
    <property type="molecule type" value="Genomic_DNA"/>
</dbReference>
<feature type="compositionally biased region" description="Basic and acidic residues" evidence="1">
    <location>
        <begin position="883"/>
        <end position="899"/>
    </location>
</feature>
<feature type="compositionally biased region" description="Basic and acidic residues" evidence="1">
    <location>
        <begin position="379"/>
        <end position="393"/>
    </location>
</feature>
<feature type="compositionally biased region" description="Basic and acidic residues" evidence="1">
    <location>
        <begin position="59"/>
        <end position="72"/>
    </location>
</feature>
<keyword evidence="3" id="KW-1185">Reference proteome</keyword>
<comment type="caution">
    <text evidence="2">The sequence shown here is derived from an EMBL/GenBank/DDBJ whole genome shotgun (WGS) entry which is preliminary data.</text>
</comment>
<proteinExistence type="predicted"/>
<feature type="compositionally biased region" description="Polar residues" evidence="1">
    <location>
        <begin position="540"/>
        <end position="549"/>
    </location>
</feature>
<feature type="compositionally biased region" description="Acidic residues" evidence="1">
    <location>
        <begin position="1213"/>
        <end position="1225"/>
    </location>
</feature>
<feature type="compositionally biased region" description="Low complexity" evidence="1">
    <location>
        <begin position="467"/>
        <end position="485"/>
    </location>
</feature>
<sequence>MASPTPAGIKTAVYHCPINASSDPTPLKPPSQKSQYITQVPRSPSVSQRFRPSAASQTHSDDFVQDSLEHHPPAPARQPSTFLDFLKQSGPIENSQPANTSCDQDPVASHLQSQDQAVAQGSIEGLSPRHLLSENHTIEEDSVQVPPPAHLPSQVNTVSIADETERRTPSQTQAITEHLTRAHTHVHTESDDDDEEEIRDCIIVRSRPATPPAAEFGTRKTTNSSAGRSSASRRSEDIYSVTPLNRTGFLHPNVSATTGYTTPSMPPKASTTKGTKSASQSRRAASKASKKSSKPAPPLPDIVNEGETSSIAILRNMRAGGTSQANTTREASKTMPKVVSGTETSQKSSVRPIQAPTNKPVTKFAQQHQSRPPVPSTKELSHGAELPEGRDEFGYSPDPVASKRPAVPWHPEDEKVKSTKTAKSTGASLSLSKKSSKIQPKKKATKASESDEDDDDEEYSAPKTYKSKTTITTRASTRAQTQTVTENDGPNVSTRKTTASNTTRKELSMSRKTAPSHGGEEIEDFEDSVTHINSGGAASPQPTTLSSPAKPTAIKQKKTRRATEKEAQLMRDAISSPEHTTTPAATKPQLSKKAPVPRASSSAAHETIPEKGTTQRNPVNIDDDGSNEDDQNAMHEDFDASYSEIVTEVMGQEPQDKPKISPTKDQAQSRVVVAYVIPMQQSLGQMIDTHPDLDLVAQERAQRKPNIVGFDANGPRNQGARHQGKLPELGIHEPPFEKASSPDLDPFGIQEPSPTFFTTSGPDTRPKGMLDFKAPEVPAHNNIVASLLATTSGDVATLRPKYNDINQLRKTVVAVEVSSAKGTRPTESESLAKVVTINHKKTHSQLIKQPTSNTSLHDRQSSPELQAQSGLVVEEYSQQLTKESVKYDGKLHRDADTTRSSEPQVKNKTPSNSEGSRDAISVAPMQPIPRKHVQTFSDQIVPQARAQIVRPQGIDRPSKTSGSKASMPPAEHNQENITTWSQLRQATPFAVDRKRPSVEVDGEAAKRLKPGNHSSRMQLTQLAPAKDSISRKLSQVDDSGSPMPYGGEIYQGTALVPRTRQKSITTGSALANFATHQATDETFARPTALARNEMARSESPLQEMCALPEDLPPPASQPITHAGFDRDTQLTAEHLQILNLHKDAPKHVSPVPLQSSPRKAAPIQKSLGILEALRSEVVQRTDAPGAKENDGKESPETEEPMDEDDPDKTLVNEDSDDGGDSDDDGSGSRNSSDTDGDEVAKSALSMWRNALKSHQGDVYDQLVRIAHRLTNHLKDHETAIKDINTDYSQDGTKLIQRLVKDNKTKLEQYCTKKSKIQGALVMGCEQVCGSLYKDMKDVKASRERIVKSLQRRVDAVGRLDQILQTYQA</sequence>
<protein>
    <submittedName>
        <fullName evidence="2">Uncharacterized protein</fullName>
    </submittedName>
</protein>